<dbReference type="AlphaFoldDB" id="A0A9N7YSC9"/>
<dbReference type="Proteomes" id="UP001153269">
    <property type="component" value="Unassembled WGS sequence"/>
</dbReference>
<name>A0A9N7YSC9_PLEPL</name>
<dbReference type="EMBL" id="CADEAL010001740">
    <property type="protein sequence ID" value="CAB1435157.1"/>
    <property type="molecule type" value="Genomic_DNA"/>
</dbReference>
<keyword evidence="2" id="KW-1185">Reference proteome</keyword>
<comment type="caution">
    <text evidence="1">The sequence shown here is derived from an EMBL/GenBank/DDBJ whole genome shotgun (WGS) entry which is preliminary data.</text>
</comment>
<organism evidence="1 2">
    <name type="scientific">Pleuronectes platessa</name>
    <name type="common">European plaice</name>
    <dbReference type="NCBI Taxonomy" id="8262"/>
    <lineage>
        <taxon>Eukaryota</taxon>
        <taxon>Metazoa</taxon>
        <taxon>Chordata</taxon>
        <taxon>Craniata</taxon>
        <taxon>Vertebrata</taxon>
        <taxon>Euteleostomi</taxon>
        <taxon>Actinopterygii</taxon>
        <taxon>Neopterygii</taxon>
        <taxon>Teleostei</taxon>
        <taxon>Neoteleostei</taxon>
        <taxon>Acanthomorphata</taxon>
        <taxon>Carangaria</taxon>
        <taxon>Pleuronectiformes</taxon>
        <taxon>Pleuronectoidei</taxon>
        <taxon>Pleuronectidae</taxon>
        <taxon>Pleuronectes</taxon>
    </lineage>
</organism>
<gene>
    <name evidence="1" type="ORF">PLEPLA_LOCUS23250</name>
</gene>
<evidence type="ECO:0000313" key="1">
    <source>
        <dbReference type="EMBL" id="CAB1435157.1"/>
    </source>
</evidence>
<proteinExistence type="predicted"/>
<reference evidence="1" key="1">
    <citation type="submission" date="2020-03" db="EMBL/GenBank/DDBJ databases">
        <authorList>
            <person name="Weist P."/>
        </authorList>
    </citation>
    <scope>NUCLEOTIDE SEQUENCE</scope>
</reference>
<sequence>MDDTKKEMAIEHEAVARGEGVASYVVSDVSRSCSQWFGAEEDRLLSVRQPLPRSVGRSHQLLLQRWISFIGAQHGNIPKRRRKKKLPAPFTPETHVEAIYNK</sequence>
<protein>
    <submittedName>
        <fullName evidence="1">Uncharacterized protein</fullName>
    </submittedName>
</protein>
<evidence type="ECO:0000313" key="2">
    <source>
        <dbReference type="Proteomes" id="UP001153269"/>
    </source>
</evidence>
<accession>A0A9N7YSC9</accession>